<evidence type="ECO:0000313" key="2">
    <source>
        <dbReference type="Proteomes" id="UP000712281"/>
    </source>
</evidence>
<dbReference type="Proteomes" id="UP000712281">
    <property type="component" value="Unassembled WGS sequence"/>
</dbReference>
<accession>A0A8S9MFW9</accession>
<gene>
    <name evidence="1" type="ORF">F2Q68_00039661</name>
</gene>
<reference evidence="1" key="1">
    <citation type="submission" date="2019-12" db="EMBL/GenBank/DDBJ databases">
        <title>Genome sequencing and annotation of Brassica cretica.</title>
        <authorList>
            <person name="Studholme D.J."/>
            <person name="Sarris P.F."/>
        </authorList>
    </citation>
    <scope>NUCLEOTIDE SEQUENCE</scope>
    <source>
        <strain evidence="1">PFS-001/15</strain>
        <tissue evidence="1">Leaf</tissue>
    </source>
</reference>
<evidence type="ECO:0000313" key="1">
    <source>
        <dbReference type="EMBL" id="KAF2617138.1"/>
    </source>
</evidence>
<name>A0A8S9MFW9_BRACR</name>
<protein>
    <submittedName>
        <fullName evidence="1">Uncharacterized protein</fullName>
    </submittedName>
</protein>
<dbReference type="EMBL" id="QGKW02000007">
    <property type="protein sequence ID" value="KAF2617138.1"/>
    <property type="molecule type" value="Genomic_DNA"/>
</dbReference>
<sequence length="195" mass="21775">MNKVSVIRPKAIRCPKALTFQKQSSIGSTSLLTVKENVIDQQASSPSSLGDLKIDFDKIQSEYLFSDLMDFDGLGCGNVMSLVSSDEVLGDYVSADASCLGFPDLRLTFKDFSEDSRKTSRQSLLMRFMLEDFPRSLQEVFRKSSAQSDSWKTLKNSRKTLGILLEKSSNVFYARRLLTKSSESLPKSSVQSVQL</sequence>
<dbReference type="AlphaFoldDB" id="A0A8S9MFW9"/>
<comment type="caution">
    <text evidence="1">The sequence shown here is derived from an EMBL/GenBank/DDBJ whole genome shotgun (WGS) entry which is preliminary data.</text>
</comment>
<proteinExistence type="predicted"/>
<organism evidence="1 2">
    <name type="scientific">Brassica cretica</name>
    <name type="common">Mustard</name>
    <dbReference type="NCBI Taxonomy" id="69181"/>
    <lineage>
        <taxon>Eukaryota</taxon>
        <taxon>Viridiplantae</taxon>
        <taxon>Streptophyta</taxon>
        <taxon>Embryophyta</taxon>
        <taxon>Tracheophyta</taxon>
        <taxon>Spermatophyta</taxon>
        <taxon>Magnoliopsida</taxon>
        <taxon>eudicotyledons</taxon>
        <taxon>Gunneridae</taxon>
        <taxon>Pentapetalae</taxon>
        <taxon>rosids</taxon>
        <taxon>malvids</taxon>
        <taxon>Brassicales</taxon>
        <taxon>Brassicaceae</taxon>
        <taxon>Brassiceae</taxon>
        <taxon>Brassica</taxon>
    </lineage>
</organism>